<dbReference type="AlphaFoldDB" id="A0A0S6UG60"/>
<dbReference type="EMBL" id="DF238840">
    <property type="protein sequence ID" value="GAF27188.1"/>
    <property type="molecule type" value="Genomic_DNA"/>
</dbReference>
<reference evidence="1" key="1">
    <citation type="journal article" date="2014" name="Gene">
        <title>Genome-guided analysis of transformation efficiency and carbon dioxide assimilation by Moorella thermoacetica Y72.</title>
        <authorList>
            <person name="Tsukahara K."/>
            <person name="Kita A."/>
            <person name="Nakashimada Y."/>
            <person name="Hoshino T."/>
            <person name="Murakami K."/>
        </authorList>
    </citation>
    <scope>NUCLEOTIDE SEQUENCE [LARGE SCALE GENOMIC DNA]</scope>
    <source>
        <strain evidence="1">Y72</strain>
    </source>
</reference>
<sequence length="32" mass="3554">MPVFKQGLGYLPGLSRIHSPVANAIYSLKIPW</sequence>
<organism evidence="1">
    <name type="scientific">Moorella thermoacetica Y72</name>
    <dbReference type="NCBI Taxonomy" id="1325331"/>
    <lineage>
        <taxon>Bacteria</taxon>
        <taxon>Bacillati</taxon>
        <taxon>Bacillota</taxon>
        <taxon>Clostridia</taxon>
        <taxon>Neomoorellales</taxon>
        <taxon>Neomoorellaceae</taxon>
        <taxon>Neomoorella</taxon>
    </lineage>
</organism>
<evidence type="ECO:0000313" key="1">
    <source>
        <dbReference type="EMBL" id="GAF27188.1"/>
    </source>
</evidence>
<name>A0A0S6UG60_NEOTH</name>
<gene>
    <name evidence="1" type="ORF">MTY_2529</name>
</gene>
<protein>
    <submittedName>
        <fullName evidence="1">Uncharacterized protein</fullName>
    </submittedName>
</protein>
<accession>A0A0S6UG60</accession>
<proteinExistence type="predicted"/>
<dbReference type="Proteomes" id="UP000063718">
    <property type="component" value="Unassembled WGS sequence"/>
</dbReference>